<dbReference type="InterPro" id="IPR027383">
    <property type="entry name" value="Znf_put"/>
</dbReference>
<name>A0A844GHX5_9FIRM</name>
<keyword evidence="1" id="KW-1133">Transmembrane helix</keyword>
<comment type="caution">
    <text evidence="3">The sequence shown here is derived from an EMBL/GenBank/DDBJ whole genome shotgun (WGS) entry which is preliminary data.</text>
</comment>
<gene>
    <name evidence="3" type="ORF">GKZ57_01110</name>
</gene>
<reference evidence="3 4" key="1">
    <citation type="submission" date="2019-11" db="EMBL/GenBank/DDBJ databases">
        <title>Draft genome sequence of Blautia luti DSM 14534T, isolated from human stool.</title>
        <authorList>
            <person name="Ortiz R."/>
            <person name="Melis-Arcos F."/>
            <person name="Covarrubias P."/>
            <person name="Cardenas J.P."/>
            <person name="Perez-Donoso J."/>
            <person name="Almonacid D."/>
        </authorList>
    </citation>
    <scope>NUCLEOTIDE SEQUENCE [LARGE SCALE GENOMIC DNA]</scope>
    <source>
        <strain evidence="3 4">DSM 14534</strain>
    </source>
</reference>
<feature type="transmembrane region" description="Helical" evidence="1">
    <location>
        <begin position="84"/>
        <end position="103"/>
    </location>
</feature>
<sequence>MGKINCNVIQDILPLYIDDTVSDDTKELVEEHLQNCEICQRVYHETKADLENDMKLSAQTKESRNGANDLKNFSKFLKKRKIKTILVSIAATVICFVAVFTFMNKHITYINYKDAGITIVEDNEDEVTYKTNIRGNYHWNTSLDTETGVGTIHFEQSLWEKYVDSIFYPFDHIHSSLKKDEIKEMYVDKDGTTTTIWEASEEEQKAYLSEEHTEPLG</sequence>
<dbReference type="Proteomes" id="UP000437824">
    <property type="component" value="Unassembled WGS sequence"/>
</dbReference>
<dbReference type="RefSeq" id="WP_154779521.1">
    <property type="nucleotide sequence ID" value="NZ_WMBC01000001.1"/>
</dbReference>
<feature type="domain" description="Putative zinc-finger" evidence="2">
    <location>
        <begin position="6"/>
        <end position="40"/>
    </location>
</feature>
<evidence type="ECO:0000313" key="3">
    <source>
        <dbReference type="EMBL" id="MTD59897.1"/>
    </source>
</evidence>
<evidence type="ECO:0000256" key="1">
    <source>
        <dbReference type="SAM" id="Phobius"/>
    </source>
</evidence>
<evidence type="ECO:0000259" key="2">
    <source>
        <dbReference type="Pfam" id="PF13490"/>
    </source>
</evidence>
<dbReference type="AlphaFoldDB" id="A0A844GHX5"/>
<protein>
    <recommendedName>
        <fullName evidence="2">Putative zinc-finger domain-containing protein</fullName>
    </recommendedName>
</protein>
<dbReference type="Pfam" id="PF13490">
    <property type="entry name" value="zf-HC2"/>
    <property type="match status" value="1"/>
</dbReference>
<proteinExistence type="predicted"/>
<dbReference type="EMBL" id="WMBC01000001">
    <property type="protein sequence ID" value="MTD59897.1"/>
    <property type="molecule type" value="Genomic_DNA"/>
</dbReference>
<keyword evidence="1" id="KW-0812">Transmembrane</keyword>
<organism evidence="3 4">
    <name type="scientific">Blautia luti DSM 14534 = JCM 17040</name>
    <dbReference type="NCBI Taxonomy" id="649762"/>
    <lineage>
        <taxon>Bacteria</taxon>
        <taxon>Bacillati</taxon>
        <taxon>Bacillota</taxon>
        <taxon>Clostridia</taxon>
        <taxon>Lachnospirales</taxon>
        <taxon>Lachnospiraceae</taxon>
        <taxon>Blautia</taxon>
    </lineage>
</organism>
<accession>A0A844GHX5</accession>
<evidence type="ECO:0000313" key="4">
    <source>
        <dbReference type="Proteomes" id="UP000437824"/>
    </source>
</evidence>
<keyword evidence="1" id="KW-0472">Membrane</keyword>